<dbReference type="GO" id="GO:0005829">
    <property type="term" value="C:cytosol"/>
    <property type="evidence" value="ECO:0007669"/>
    <property type="project" value="TreeGrafter"/>
</dbReference>
<dbReference type="InterPro" id="IPR015943">
    <property type="entry name" value="WD40/YVTN_repeat-like_dom_sf"/>
</dbReference>
<evidence type="ECO:0000313" key="5">
    <source>
        <dbReference type="Proteomes" id="UP000295468"/>
    </source>
</evidence>
<keyword evidence="3" id="KW-0732">Signal</keyword>
<dbReference type="InterPro" id="IPR050282">
    <property type="entry name" value="Cycloisomerase_2"/>
</dbReference>
<comment type="caution">
    <text evidence="4">The sequence shown here is derived from an EMBL/GenBank/DDBJ whole genome shotgun (WGS) entry which is preliminary data.</text>
</comment>
<dbReference type="GO" id="GO:0017057">
    <property type="term" value="F:6-phosphogluconolactonase activity"/>
    <property type="evidence" value="ECO:0007669"/>
    <property type="project" value="TreeGrafter"/>
</dbReference>
<keyword evidence="5" id="KW-1185">Reference proteome</keyword>
<feature type="chain" id="PRO_5020446281" evidence="3">
    <location>
        <begin position="22"/>
        <end position="373"/>
    </location>
</feature>
<proteinExistence type="inferred from homology"/>
<dbReference type="InterPro" id="IPR019405">
    <property type="entry name" value="Lactonase_7-beta_prop"/>
</dbReference>
<dbReference type="PANTHER" id="PTHR30344">
    <property type="entry name" value="6-PHOSPHOGLUCONOLACTONASE-RELATED"/>
    <property type="match status" value="1"/>
</dbReference>
<evidence type="ECO:0000256" key="2">
    <source>
        <dbReference type="ARBA" id="ARBA00022526"/>
    </source>
</evidence>
<evidence type="ECO:0000256" key="1">
    <source>
        <dbReference type="ARBA" id="ARBA00005564"/>
    </source>
</evidence>
<dbReference type="GO" id="GO:0006006">
    <property type="term" value="P:glucose metabolic process"/>
    <property type="evidence" value="ECO:0007669"/>
    <property type="project" value="UniProtKB-KW"/>
</dbReference>
<name>A0A4R6TSQ8_9FLAO</name>
<keyword evidence="2" id="KW-0119">Carbohydrate metabolism</keyword>
<comment type="similarity">
    <text evidence="1">Belongs to the cycloisomerase 2 family.</text>
</comment>
<evidence type="ECO:0000313" key="4">
    <source>
        <dbReference type="EMBL" id="TDQ33357.1"/>
    </source>
</evidence>
<sequence>MFANLKILIILLLLNMGTSSMKDLSQTSSQATAFYVGTYTDKESEGIYKYTLDADGKLSLSGLLAREENPSYLAQTRDGKYLLAVNENSDQQGDGGTVASFAITADTLKFIDRKKSGGDAPCHITPNPDGQLLVSNYLSGTIALLQIDSEGMLHGPLDVSRHQGSGPHNRQEAPHAHSAWFNPEGNEIIGVDLGTDELWLYSLEKEEEQLQNTAKVKIPAGSGPRHLAFHPAAPWVYVINELNSTITQLNRSESGEFVIIKSVSTLPEGYEGENYTADIRVSPDGRFLYGSNRGHNSIVIYECDQQNGQLSLVGHHETQGDWPRNFVLSPDAKYLLVANQRSNSIVAFKRDGATGRLEFSDKIQAPSPVCLLF</sequence>
<dbReference type="InterPro" id="IPR011048">
    <property type="entry name" value="Haem_d1_sf"/>
</dbReference>
<dbReference type="PANTHER" id="PTHR30344:SF1">
    <property type="entry name" value="6-PHOSPHOGLUCONOLACTONASE"/>
    <property type="match status" value="1"/>
</dbReference>
<dbReference type="Pfam" id="PF10282">
    <property type="entry name" value="Lactonase"/>
    <property type="match status" value="1"/>
</dbReference>
<dbReference type="EMBL" id="SNYI01000001">
    <property type="protein sequence ID" value="TDQ33357.1"/>
    <property type="molecule type" value="Genomic_DNA"/>
</dbReference>
<keyword evidence="2" id="KW-0313">Glucose metabolism</keyword>
<dbReference type="SUPFAM" id="SSF51004">
    <property type="entry name" value="C-terminal (heme d1) domain of cytochrome cd1-nitrite reductase"/>
    <property type="match status" value="1"/>
</dbReference>
<dbReference type="RefSeq" id="WP_243744150.1">
    <property type="nucleotide sequence ID" value="NZ_SNYI01000001.1"/>
</dbReference>
<gene>
    <name evidence="4" type="ORF">CLV82_1196</name>
</gene>
<reference evidence="4 5" key="1">
    <citation type="submission" date="2019-03" db="EMBL/GenBank/DDBJ databases">
        <title>Genomic Encyclopedia of Archaeal and Bacterial Type Strains, Phase II (KMG-II): from individual species to whole genera.</title>
        <authorList>
            <person name="Goeker M."/>
        </authorList>
    </citation>
    <scope>NUCLEOTIDE SEQUENCE [LARGE SCALE GENOMIC DNA]</scope>
    <source>
        <strain evidence="4 5">DSM 18435</strain>
    </source>
</reference>
<dbReference type="AlphaFoldDB" id="A0A4R6TSQ8"/>
<evidence type="ECO:0000256" key="3">
    <source>
        <dbReference type="SAM" id="SignalP"/>
    </source>
</evidence>
<dbReference type="Proteomes" id="UP000295468">
    <property type="component" value="Unassembled WGS sequence"/>
</dbReference>
<dbReference type="Gene3D" id="2.130.10.10">
    <property type="entry name" value="YVTN repeat-like/Quinoprotein amine dehydrogenase"/>
    <property type="match status" value="1"/>
</dbReference>
<protein>
    <submittedName>
        <fullName evidence="4">6-phosphogluconolactonase</fullName>
    </submittedName>
</protein>
<feature type="signal peptide" evidence="3">
    <location>
        <begin position="1"/>
        <end position="21"/>
    </location>
</feature>
<accession>A0A4R6TSQ8</accession>
<organism evidence="4 5">
    <name type="scientific">Zeaxanthinibacter enoshimensis</name>
    <dbReference type="NCBI Taxonomy" id="392009"/>
    <lineage>
        <taxon>Bacteria</taxon>
        <taxon>Pseudomonadati</taxon>
        <taxon>Bacteroidota</taxon>
        <taxon>Flavobacteriia</taxon>
        <taxon>Flavobacteriales</taxon>
        <taxon>Flavobacteriaceae</taxon>
        <taxon>Zeaxanthinibacter</taxon>
    </lineage>
</organism>